<evidence type="ECO:0000313" key="3">
    <source>
        <dbReference type="Proteomes" id="UP000003844"/>
    </source>
</evidence>
<dbReference type="PROSITE" id="PS51257">
    <property type="entry name" value="PROKAR_LIPOPROTEIN"/>
    <property type="match status" value="1"/>
</dbReference>
<dbReference type="HOGENOM" id="CLU_045100_0_0_10"/>
<dbReference type="OrthoDB" id="1492759at2"/>
<dbReference type="NCBIfam" id="NF038128">
    <property type="entry name" value="choice_anch_J"/>
    <property type="match status" value="1"/>
</dbReference>
<name>H2BSK7_GILLR</name>
<accession>H2BSK7</accession>
<gene>
    <name evidence="2" type="ORF">Gilli_1913</name>
</gene>
<keyword evidence="3" id="KW-1185">Reference proteome</keyword>
<proteinExistence type="predicted"/>
<evidence type="ECO:0000259" key="1">
    <source>
        <dbReference type="Pfam" id="PF18942"/>
    </source>
</evidence>
<feature type="domain" description="DUF5689" evidence="1">
    <location>
        <begin position="43"/>
        <end position="273"/>
    </location>
</feature>
<dbReference type="Proteomes" id="UP000003844">
    <property type="component" value="Unassembled WGS sequence"/>
</dbReference>
<dbReference type="eggNOG" id="COG4085">
    <property type="taxonomic scope" value="Bacteria"/>
</dbReference>
<sequence length="465" mass="51625">MKTLFNFNILLGVTAVLFLISCVKSDDYELPEIEVSEVSFDGNLTTIAAVKGHFDFESEDIYTFQNTGVAMEGYVVSSDEGGNFYKKLVLQDRSSNPTSGIQVLIDDASLFNTYDFGRKIYVKLDGLSLGYNNGNLQLGIQNRGNVVAIPKPLIDEHLLKTSETAAIEPLRLDIRDFNESFKNLYIKLENVQFNLNLFRDDRPLTFAAETTDQFDGVRQLESCETGATSMLSTSTFADFRSLLLPEASGGLSGVLTRDFYDDFFIIVLNTPEDLSFEDGARCDPEFFKCGENSTPGVEIVFQESFETITTLRMLETRGWTNVNVSGGSVVFKPGTLGGNRHLRISAYNTIEAPLEAWLVTPAIDLEKTDSEVLAFDLRSSFDNATILRVYISDSYSGNPLTTSWKLLDAEIPLGPSNQAATFFKRTHVDISCLQGTVHVAFRYMGGIPDKTTTYDVDNIRVTGNK</sequence>
<dbReference type="Pfam" id="PF18942">
    <property type="entry name" value="DUF5689"/>
    <property type="match status" value="1"/>
</dbReference>
<protein>
    <recommendedName>
        <fullName evidence="1">DUF5689 domain-containing protein</fullName>
    </recommendedName>
</protein>
<dbReference type="eggNOG" id="COG2356">
    <property type="taxonomic scope" value="Bacteria"/>
</dbReference>
<dbReference type="RefSeq" id="WP_006988864.1">
    <property type="nucleotide sequence ID" value="NZ_JH594606.1"/>
</dbReference>
<organism evidence="2 3">
    <name type="scientific">Gillisia limnaea (strain DSM 15749 / LMG 21470 / R-8282)</name>
    <dbReference type="NCBI Taxonomy" id="865937"/>
    <lineage>
        <taxon>Bacteria</taxon>
        <taxon>Pseudomonadati</taxon>
        <taxon>Bacteroidota</taxon>
        <taxon>Flavobacteriia</taxon>
        <taxon>Flavobacteriales</taxon>
        <taxon>Flavobacteriaceae</taxon>
        <taxon>Gillisia</taxon>
    </lineage>
</organism>
<reference evidence="3" key="1">
    <citation type="journal article" date="2012" name="Stand. Genomic Sci.">
        <title>Genome sequence of the Antarctic rhodopsins-containing flavobacterium Gillisia limnaea type strain (R-8282(T)).</title>
        <authorList>
            <person name="Riedel T."/>
            <person name="Held B."/>
            <person name="Nolan M."/>
            <person name="Lucas S."/>
            <person name="Lapidus A."/>
            <person name="Tice H."/>
            <person name="Del Rio T.G."/>
            <person name="Cheng J.F."/>
            <person name="Han C."/>
            <person name="Tapia R."/>
            <person name="Goodwin L.A."/>
            <person name="Pitluck S."/>
            <person name="Liolios K."/>
            <person name="Mavromatis K."/>
            <person name="Pagani I."/>
            <person name="Ivanova N."/>
            <person name="Mikhailova N."/>
            <person name="Pati A."/>
            <person name="Chen A."/>
            <person name="Palaniappan K."/>
            <person name="Land M."/>
            <person name="Rohde M."/>
            <person name="Tindall B.J."/>
            <person name="Detter J.C."/>
            <person name="Goker M."/>
            <person name="Bristow J."/>
            <person name="Eisen J.A."/>
            <person name="Markowitz V."/>
            <person name="Hugenholtz P."/>
            <person name="Kyrpides N.C."/>
            <person name="Klenk H.P."/>
            <person name="Woyke T."/>
        </authorList>
    </citation>
    <scope>NUCLEOTIDE SEQUENCE [LARGE SCALE GENOMIC DNA]</scope>
    <source>
        <strain evidence="3">DSM 15749 / LMG 21470 / R-8282</strain>
    </source>
</reference>
<dbReference type="EMBL" id="JH594606">
    <property type="protein sequence ID" value="EHQ02554.1"/>
    <property type="molecule type" value="Genomic_DNA"/>
</dbReference>
<dbReference type="AlphaFoldDB" id="H2BSK7"/>
<dbReference type="STRING" id="865937.Gilli_1913"/>
<dbReference type="InterPro" id="IPR043744">
    <property type="entry name" value="DUF5689"/>
</dbReference>
<dbReference type="Gene3D" id="2.60.120.200">
    <property type="match status" value="1"/>
</dbReference>
<evidence type="ECO:0000313" key="2">
    <source>
        <dbReference type="EMBL" id="EHQ02554.1"/>
    </source>
</evidence>